<organism evidence="1 2">
    <name type="scientific">Burkholderia ubonensis subsp. mesacidophila</name>
    <dbReference type="NCBI Taxonomy" id="265293"/>
    <lineage>
        <taxon>Bacteria</taxon>
        <taxon>Pseudomonadati</taxon>
        <taxon>Pseudomonadota</taxon>
        <taxon>Betaproteobacteria</taxon>
        <taxon>Burkholderiales</taxon>
        <taxon>Burkholderiaceae</taxon>
        <taxon>Burkholderia</taxon>
        <taxon>Burkholderia cepacia complex</taxon>
    </lineage>
</organism>
<dbReference type="RefSeq" id="WP_084910943.1">
    <property type="nucleotide sequence ID" value="NZ_CP020740.1"/>
</dbReference>
<proteinExistence type="predicted"/>
<dbReference type="GeneID" id="69006961"/>
<gene>
    <name evidence="1" type="ORF">BZL54_21255</name>
</gene>
<reference evidence="1 2" key="1">
    <citation type="submission" date="2017-01" db="EMBL/GenBank/DDBJ databases">
        <title>Whole-Genome Shotgun Sequencing of Two beta-Proteobacterial Species in Search of the Bulgecin Biosynthetic Cluster.</title>
        <authorList>
            <person name="Horsman M.E."/>
            <person name="Marous D.R."/>
            <person name="Li R."/>
            <person name="Oliver R.A."/>
            <person name="Byun B."/>
            <person name="Emrich S.J."/>
            <person name="Boggess B."/>
            <person name="Townsend C.A."/>
            <person name="Mobashery S."/>
        </authorList>
    </citation>
    <scope>NUCLEOTIDE SEQUENCE [LARGE SCALE GENOMIC DNA]</scope>
    <source>
        <strain evidence="1 2">ATCC 31433</strain>
    </source>
</reference>
<protein>
    <submittedName>
        <fullName evidence="1">Uncharacterized protein</fullName>
    </submittedName>
</protein>
<dbReference type="EMBL" id="MTZU01000067">
    <property type="protein sequence ID" value="PCE30223.1"/>
    <property type="molecule type" value="Genomic_DNA"/>
</dbReference>
<evidence type="ECO:0000313" key="2">
    <source>
        <dbReference type="Proteomes" id="UP000217994"/>
    </source>
</evidence>
<accession>A0A2A4F8Q4</accession>
<name>A0A2A4F8Q4_9BURK</name>
<dbReference type="Proteomes" id="UP000217994">
    <property type="component" value="Unassembled WGS sequence"/>
</dbReference>
<comment type="caution">
    <text evidence="1">The sequence shown here is derived from an EMBL/GenBank/DDBJ whole genome shotgun (WGS) entry which is preliminary data.</text>
</comment>
<evidence type="ECO:0000313" key="1">
    <source>
        <dbReference type="EMBL" id="PCE30223.1"/>
    </source>
</evidence>
<sequence>MTSITHENEECLCVGGPLPAGDAFPATGVAVVYTYRPEPFDNVPSITASYERKPLTRQTSEGPETRDFFVFAGEQDTKGHQVRKGLSDAEALAVTLATPDLYWKSAQ</sequence>
<dbReference type="AlphaFoldDB" id="A0A2A4F8Q4"/>